<accession>A0A1D8GH03</accession>
<keyword evidence="5" id="KW-0472">Membrane</keyword>
<evidence type="ECO:0000313" key="11">
    <source>
        <dbReference type="Proteomes" id="UP000095743"/>
    </source>
</evidence>
<dbReference type="Proteomes" id="UP000095743">
    <property type="component" value="Chromosome"/>
</dbReference>
<reference evidence="10 11" key="1">
    <citation type="submission" date="2016-09" db="EMBL/GenBank/DDBJ databases">
        <title>Genomic analysis reveals versatility of anaerobic energy metabolism of Geosporobacter ferrireducens IRF9 of phylum Firmicutes.</title>
        <authorList>
            <person name="Kim S.-J."/>
        </authorList>
    </citation>
    <scope>NUCLEOTIDE SEQUENCE [LARGE SCALE GENOMIC DNA]</scope>
    <source>
        <strain evidence="10 11">IRF9</strain>
    </source>
</reference>
<dbReference type="STRING" id="1424294.Gferi_11575"/>
<dbReference type="Pfam" id="PF25198">
    <property type="entry name" value="Spore_GerAC_N"/>
    <property type="match status" value="1"/>
</dbReference>
<comment type="subcellular location">
    <subcellularLocation>
        <location evidence="1">Membrane</location>
        <topology evidence="1">Lipid-anchor</topology>
    </subcellularLocation>
</comment>
<feature type="domain" description="Spore germination GerAC-like C-terminal" evidence="8">
    <location>
        <begin position="224"/>
        <end position="388"/>
    </location>
</feature>
<dbReference type="InterPro" id="IPR046953">
    <property type="entry name" value="Spore_GerAC-like_C"/>
</dbReference>
<dbReference type="PANTHER" id="PTHR35789">
    <property type="entry name" value="SPORE GERMINATION PROTEIN B3"/>
    <property type="match status" value="1"/>
</dbReference>
<keyword evidence="6" id="KW-0564">Palmitate</keyword>
<dbReference type="PANTHER" id="PTHR35789:SF1">
    <property type="entry name" value="SPORE GERMINATION PROTEIN B3"/>
    <property type="match status" value="1"/>
</dbReference>
<dbReference type="GO" id="GO:0016020">
    <property type="term" value="C:membrane"/>
    <property type="evidence" value="ECO:0007669"/>
    <property type="project" value="UniProtKB-SubCell"/>
</dbReference>
<dbReference type="EMBL" id="CP017269">
    <property type="protein sequence ID" value="AOT70176.1"/>
    <property type="molecule type" value="Genomic_DNA"/>
</dbReference>
<evidence type="ECO:0000313" key="10">
    <source>
        <dbReference type="EMBL" id="AOT70176.1"/>
    </source>
</evidence>
<dbReference type="Pfam" id="PF05504">
    <property type="entry name" value="Spore_GerAC"/>
    <property type="match status" value="1"/>
</dbReference>
<dbReference type="Gene3D" id="3.30.300.210">
    <property type="entry name" value="Nutrient germinant receptor protein C, domain 3"/>
    <property type="match status" value="1"/>
</dbReference>
<dbReference type="InterPro" id="IPR038501">
    <property type="entry name" value="Spore_GerAC_C_sf"/>
</dbReference>
<dbReference type="InterPro" id="IPR057336">
    <property type="entry name" value="GerAC_N"/>
</dbReference>
<dbReference type="InterPro" id="IPR008844">
    <property type="entry name" value="Spore_GerAC-like"/>
</dbReference>
<dbReference type="RefSeq" id="WP_069976622.1">
    <property type="nucleotide sequence ID" value="NZ_CP017269.1"/>
</dbReference>
<evidence type="ECO:0000256" key="3">
    <source>
        <dbReference type="ARBA" id="ARBA00022544"/>
    </source>
</evidence>
<gene>
    <name evidence="10" type="ORF">Gferi_11575</name>
</gene>
<evidence type="ECO:0000256" key="7">
    <source>
        <dbReference type="ARBA" id="ARBA00023288"/>
    </source>
</evidence>
<feature type="domain" description="Spore germination protein N-terminal" evidence="9">
    <location>
        <begin position="22"/>
        <end position="213"/>
    </location>
</feature>
<evidence type="ECO:0000256" key="4">
    <source>
        <dbReference type="ARBA" id="ARBA00022729"/>
    </source>
</evidence>
<evidence type="ECO:0000256" key="6">
    <source>
        <dbReference type="ARBA" id="ARBA00023139"/>
    </source>
</evidence>
<keyword evidence="7" id="KW-0449">Lipoprotein</keyword>
<evidence type="ECO:0000259" key="9">
    <source>
        <dbReference type="Pfam" id="PF25198"/>
    </source>
</evidence>
<name>A0A1D8GH03_9FIRM</name>
<dbReference type="AlphaFoldDB" id="A0A1D8GH03"/>
<comment type="similarity">
    <text evidence="2">Belongs to the GerABKC lipoprotein family.</text>
</comment>
<evidence type="ECO:0000256" key="2">
    <source>
        <dbReference type="ARBA" id="ARBA00007886"/>
    </source>
</evidence>
<dbReference type="PROSITE" id="PS51257">
    <property type="entry name" value="PROKAR_LIPOPROTEIN"/>
    <property type="match status" value="1"/>
</dbReference>
<protein>
    <submittedName>
        <fullName evidence="10">Uncharacterized protein</fullName>
    </submittedName>
</protein>
<organism evidence="10 11">
    <name type="scientific">Geosporobacter ferrireducens</name>
    <dbReference type="NCBI Taxonomy" id="1424294"/>
    <lineage>
        <taxon>Bacteria</taxon>
        <taxon>Bacillati</taxon>
        <taxon>Bacillota</taxon>
        <taxon>Clostridia</taxon>
        <taxon>Peptostreptococcales</taxon>
        <taxon>Thermotaleaceae</taxon>
        <taxon>Geosporobacter</taxon>
    </lineage>
</organism>
<keyword evidence="11" id="KW-1185">Reference proteome</keyword>
<evidence type="ECO:0000256" key="5">
    <source>
        <dbReference type="ARBA" id="ARBA00023136"/>
    </source>
</evidence>
<dbReference type="GO" id="GO:0009847">
    <property type="term" value="P:spore germination"/>
    <property type="evidence" value="ECO:0007669"/>
    <property type="project" value="InterPro"/>
</dbReference>
<dbReference type="KEGG" id="gfe:Gferi_11575"/>
<keyword evidence="4" id="KW-0732">Signal</keyword>
<evidence type="ECO:0000259" key="8">
    <source>
        <dbReference type="Pfam" id="PF05504"/>
    </source>
</evidence>
<evidence type="ECO:0000256" key="1">
    <source>
        <dbReference type="ARBA" id="ARBA00004635"/>
    </source>
</evidence>
<sequence>MPLKKWIILCGISLLFLTGCWDKVEINERAFIVAVGLDKFEEKVKVNEKSPLGEPSEPEDQPRNRYTITYTFPNTGVIAGKGEGEASFIFTGAGKDFYDVEKLMSTKIKNTVFFGHTKVFVIGEALARDEALMREVLDAIERSPLLGRKINIVITPEKAKDVLNSKPPLDPKAGIYIFELLRQKANTARMADADLGYILRSLHESQTAIAPRIVATEEDIKIAGAAVLKEYRLVGWLGEMETRALMFMQDKIKTTEVSPKIDEKIIPVEITESNTEMRAFERDGEIVVAFKVEAEGVIEQHLFGVKGETFDEKYIRNLEKIAARDIHMQIQETYEKLQKEYQVDVVQAGEHLRKFQPDLWARVKDQWKEIYPYTKLEVSVELKIRRVGVSR</sequence>
<keyword evidence="3" id="KW-0309">Germination</keyword>
<dbReference type="OrthoDB" id="2569624at2"/>
<dbReference type="NCBIfam" id="TIGR02887">
    <property type="entry name" value="spore_ger_x_C"/>
    <property type="match status" value="1"/>
</dbReference>
<proteinExistence type="inferred from homology"/>